<dbReference type="Proteomes" id="UP001157502">
    <property type="component" value="Chromosome 31"/>
</dbReference>
<evidence type="ECO:0000313" key="1">
    <source>
        <dbReference type="EMBL" id="KAJ7988232.1"/>
    </source>
</evidence>
<comment type="caution">
    <text evidence="1">The sequence shown here is derived from an EMBL/GenBank/DDBJ whole genome shotgun (WGS) entry which is preliminary data.</text>
</comment>
<evidence type="ECO:0000313" key="2">
    <source>
        <dbReference type="Proteomes" id="UP001157502"/>
    </source>
</evidence>
<sequence length="246" mass="28141">METCRLNREGPQDAVIPMEQQESVILLKHCKELQRQERRMRLITLSLILSFAAVFSISLNIIRDSIEKATFKSPEFLGQQAIADQVQPGTTQNSIKPSVHLTTPFNKICNASASGYTQWAHRDNFGLIHLHGFTYNEANSSLVVPQDGRYFVYVGINFRNNLQLTHIVTLKVQIYTEDYKDPEDVMEVKDSIPAEKEVPVFRRTLYTGQVLVLTKGAFLMVKLDTKSYELIDCQTERNMYFGAFLL</sequence>
<reference evidence="1" key="1">
    <citation type="submission" date="2021-05" db="EMBL/GenBank/DDBJ databases">
        <authorList>
            <person name="Pan Q."/>
            <person name="Jouanno E."/>
            <person name="Zahm M."/>
            <person name="Klopp C."/>
            <person name="Cabau C."/>
            <person name="Louis A."/>
            <person name="Berthelot C."/>
            <person name="Parey E."/>
            <person name="Roest Crollius H."/>
            <person name="Montfort J."/>
            <person name="Robinson-Rechavi M."/>
            <person name="Bouchez O."/>
            <person name="Lampietro C."/>
            <person name="Lopez Roques C."/>
            <person name="Donnadieu C."/>
            <person name="Postlethwait J."/>
            <person name="Bobe J."/>
            <person name="Dillon D."/>
            <person name="Chandos A."/>
            <person name="von Hippel F."/>
            <person name="Guiguen Y."/>
        </authorList>
    </citation>
    <scope>NUCLEOTIDE SEQUENCE</scope>
    <source>
        <strain evidence="1">YG-Jan2019</strain>
    </source>
</reference>
<dbReference type="EMBL" id="CM055758">
    <property type="protein sequence ID" value="KAJ7988232.1"/>
    <property type="molecule type" value="Genomic_DNA"/>
</dbReference>
<name>A0ACC2FAC1_DALPE</name>
<organism evidence="1 2">
    <name type="scientific">Dallia pectoralis</name>
    <name type="common">Alaska blackfish</name>
    <dbReference type="NCBI Taxonomy" id="75939"/>
    <lineage>
        <taxon>Eukaryota</taxon>
        <taxon>Metazoa</taxon>
        <taxon>Chordata</taxon>
        <taxon>Craniata</taxon>
        <taxon>Vertebrata</taxon>
        <taxon>Euteleostomi</taxon>
        <taxon>Actinopterygii</taxon>
        <taxon>Neopterygii</taxon>
        <taxon>Teleostei</taxon>
        <taxon>Protacanthopterygii</taxon>
        <taxon>Esociformes</taxon>
        <taxon>Umbridae</taxon>
        <taxon>Dallia</taxon>
    </lineage>
</organism>
<gene>
    <name evidence="1" type="ORF">DPEC_G00321460</name>
</gene>
<keyword evidence="2" id="KW-1185">Reference proteome</keyword>
<accession>A0ACC2FAC1</accession>
<protein>
    <submittedName>
        <fullName evidence="1">Uncharacterized protein</fullName>
    </submittedName>
</protein>
<proteinExistence type="predicted"/>